<dbReference type="AlphaFoldDB" id="A0A5J9TRV5"/>
<dbReference type="EMBL" id="RWGY01000031">
    <property type="protein sequence ID" value="TVU13995.1"/>
    <property type="molecule type" value="Genomic_DNA"/>
</dbReference>
<dbReference type="PANTHER" id="PTHR36138:SF13">
    <property type="entry name" value="OS04G0604500 PROTEIN"/>
    <property type="match status" value="1"/>
</dbReference>
<gene>
    <name evidence="2" type="ORF">EJB05_37436</name>
</gene>
<feature type="region of interest" description="Disordered" evidence="1">
    <location>
        <begin position="1"/>
        <end position="39"/>
    </location>
</feature>
<evidence type="ECO:0000256" key="1">
    <source>
        <dbReference type="SAM" id="MobiDB-lite"/>
    </source>
</evidence>
<feature type="non-terminal residue" evidence="2">
    <location>
        <position position="1"/>
    </location>
</feature>
<dbReference type="Proteomes" id="UP000324897">
    <property type="component" value="Unassembled WGS sequence"/>
</dbReference>
<name>A0A5J9TRV5_9POAL</name>
<dbReference type="Gramene" id="TVU13995">
    <property type="protein sequence ID" value="TVU13995"/>
    <property type="gene ID" value="EJB05_37436"/>
</dbReference>
<evidence type="ECO:0000313" key="2">
    <source>
        <dbReference type="EMBL" id="TVU13995.1"/>
    </source>
</evidence>
<keyword evidence="3" id="KW-1185">Reference proteome</keyword>
<protein>
    <submittedName>
        <fullName evidence="2">Uncharacterized protein</fullName>
    </submittedName>
</protein>
<reference evidence="2 3" key="1">
    <citation type="journal article" date="2019" name="Sci. Rep.">
        <title>A high-quality genome of Eragrostis curvula grass provides insights into Poaceae evolution and supports new strategies to enhance forage quality.</title>
        <authorList>
            <person name="Carballo J."/>
            <person name="Santos B.A.C.M."/>
            <person name="Zappacosta D."/>
            <person name="Garbus I."/>
            <person name="Selva J.P."/>
            <person name="Gallo C.A."/>
            <person name="Diaz A."/>
            <person name="Albertini E."/>
            <person name="Caccamo M."/>
            <person name="Echenique V."/>
        </authorList>
    </citation>
    <scope>NUCLEOTIDE SEQUENCE [LARGE SCALE GENOMIC DNA]</scope>
    <source>
        <strain evidence="3">cv. Victoria</strain>
        <tissue evidence="2">Leaf</tissue>
    </source>
</reference>
<accession>A0A5J9TRV5</accession>
<feature type="region of interest" description="Disordered" evidence="1">
    <location>
        <begin position="133"/>
        <end position="158"/>
    </location>
</feature>
<organism evidence="2 3">
    <name type="scientific">Eragrostis curvula</name>
    <name type="common">weeping love grass</name>
    <dbReference type="NCBI Taxonomy" id="38414"/>
    <lineage>
        <taxon>Eukaryota</taxon>
        <taxon>Viridiplantae</taxon>
        <taxon>Streptophyta</taxon>
        <taxon>Embryophyta</taxon>
        <taxon>Tracheophyta</taxon>
        <taxon>Spermatophyta</taxon>
        <taxon>Magnoliopsida</taxon>
        <taxon>Liliopsida</taxon>
        <taxon>Poales</taxon>
        <taxon>Poaceae</taxon>
        <taxon>PACMAD clade</taxon>
        <taxon>Chloridoideae</taxon>
        <taxon>Eragrostideae</taxon>
        <taxon>Eragrostidinae</taxon>
        <taxon>Eragrostis</taxon>
    </lineage>
</organism>
<comment type="caution">
    <text evidence="2">The sequence shown here is derived from an EMBL/GenBank/DDBJ whole genome shotgun (WGS) entry which is preliminary data.</text>
</comment>
<sequence length="158" mass="17631">MASSSEGGRAGKQPANSSSQGKEASLAEVKSEKKKKKIVRMPQEQIASYFSCVVPKPRPLPFEGCPPGRFIDSMDKEFLATLPQDIVDRLATVDLNLMNQRSAEVNKINEDFAKEIEDVRRQYLEKGYVEYEVTDDEDEEARSPAAPAPPAPGRRRFV</sequence>
<dbReference type="PANTHER" id="PTHR36138">
    <property type="entry name" value="EXPRESSED PROTEIN-RELATED"/>
    <property type="match status" value="1"/>
</dbReference>
<proteinExistence type="predicted"/>
<evidence type="ECO:0000313" key="3">
    <source>
        <dbReference type="Proteomes" id="UP000324897"/>
    </source>
</evidence>